<comment type="similarity">
    <text evidence="3">Belongs to the Nth/MutY family.</text>
</comment>
<dbReference type="InterPro" id="IPR011257">
    <property type="entry name" value="DNA_glycosylase"/>
</dbReference>
<dbReference type="Pfam" id="PF00633">
    <property type="entry name" value="HHH"/>
    <property type="match status" value="1"/>
</dbReference>
<accession>A0A0U3GJ79</accession>
<dbReference type="GO" id="GO:0032357">
    <property type="term" value="F:oxidized purine DNA binding"/>
    <property type="evidence" value="ECO:0007669"/>
    <property type="project" value="TreeGrafter"/>
</dbReference>
<name>A0A0U3GJ79_9MICC</name>
<evidence type="ECO:0000313" key="15">
    <source>
        <dbReference type="EMBL" id="ALU39395.1"/>
    </source>
</evidence>
<dbReference type="Pfam" id="PF00730">
    <property type="entry name" value="HhH-GPD"/>
    <property type="match status" value="1"/>
</dbReference>
<evidence type="ECO:0000256" key="4">
    <source>
        <dbReference type="ARBA" id="ARBA00012045"/>
    </source>
</evidence>
<dbReference type="InterPro" id="IPR004036">
    <property type="entry name" value="Endonuclease-III-like_CS2"/>
</dbReference>
<dbReference type="PANTHER" id="PTHR42944:SF1">
    <property type="entry name" value="ADENINE DNA GLYCOSYLASE"/>
    <property type="match status" value="1"/>
</dbReference>
<keyword evidence="7" id="KW-0479">Metal-binding</keyword>
<sequence>MSSVAPTPSPAPPHPDLPGLHEAVVRWYGSAARDLPWRDPRCGPWGVLVSEFMLQQTPVARVLPVWRSWLQRWPRPEDLAAEPAGEAVRAWGRLGYPRRALRLHAAATEIVARHGGQVPADHAALLALPGVGTYTAAAVAVFAFGDRRTVVDTNIRRVHARAVSGRGLPSRSLTAAEARLADELMPADDDLAVAWNQAVMELGALVCTARTPRCAACPLFGTCAWVAAGRPAPEETPRGQAWHGTDRQVRGALLAVLRAGTEPVPARHLLGPVDPADLVHLPAEGLRALERLNGLDAPPEQRHRALEGLLADGLAAEDARGVSLPG</sequence>
<keyword evidence="10" id="KW-0408">Iron</keyword>
<dbReference type="EC" id="3.2.2.31" evidence="4"/>
<evidence type="ECO:0000256" key="3">
    <source>
        <dbReference type="ARBA" id="ARBA00008343"/>
    </source>
</evidence>
<evidence type="ECO:0000256" key="2">
    <source>
        <dbReference type="ARBA" id="ARBA00001966"/>
    </source>
</evidence>
<dbReference type="GO" id="GO:0006298">
    <property type="term" value="P:mismatch repair"/>
    <property type="evidence" value="ECO:0007669"/>
    <property type="project" value="TreeGrafter"/>
</dbReference>
<dbReference type="GO" id="GO:0046872">
    <property type="term" value="F:metal ion binding"/>
    <property type="evidence" value="ECO:0007669"/>
    <property type="project" value="UniProtKB-KW"/>
</dbReference>
<keyword evidence="9" id="KW-0378">Hydrolase</keyword>
<reference evidence="15 17" key="1">
    <citation type="submission" date="2015-11" db="EMBL/GenBank/DDBJ databases">
        <title>Complete Genome Sequence of Kocuria flava strain HO-9041.</title>
        <authorList>
            <person name="Zhou M."/>
            <person name="Dai J."/>
        </authorList>
    </citation>
    <scope>NUCLEOTIDE SEQUENCE [LARGE SCALE GENOMIC DNA]</scope>
    <source>
        <strain evidence="15 17">HO-9041</strain>
    </source>
</reference>
<dbReference type="Proteomes" id="UP000057181">
    <property type="component" value="Chromosome"/>
</dbReference>
<reference evidence="16 18" key="2">
    <citation type="submission" date="2019-07" db="EMBL/GenBank/DDBJ databases">
        <title>Whole genome shotgun sequence of Kocuria flava NBRC 107626.</title>
        <authorList>
            <person name="Hosoyama A."/>
            <person name="Uohara A."/>
            <person name="Ohji S."/>
            <person name="Ichikawa N."/>
        </authorList>
    </citation>
    <scope>NUCLEOTIDE SEQUENCE [LARGE SCALE GENOMIC DNA]</scope>
    <source>
        <strain evidence="16 18">NBRC 107626</strain>
    </source>
</reference>
<dbReference type="InterPro" id="IPR003265">
    <property type="entry name" value="HhH-GPD_domain"/>
</dbReference>
<evidence type="ECO:0000256" key="11">
    <source>
        <dbReference type="ARBA" id="ARBA00023014"/>
    </source>
</evidence>
<dbReference type="EMBL" id="BJZR01000051">
    <property type="protein sequence ID" value="GEO92597.1"/>
    <property type="molecule type" value="Genomic_DNA"/>
</dbReference>
<dbReference type="GO" id="GO:0034039">
    <property type="term" value="F:8-oxo-7,8-dihydroguanine DNA N-glycosylase activity"/>
    <property type="evidence" value="ECO:0007669"/>
    <property type="project" value="TreeGrafter"/>
</dbReference>
<dbReference type="InterPro" id="IPR044298">
    <property type="entry name" value="MIG/MutY"/>
</dbReference>
<dbReference type="Proteomes" id="UP000321155">
    <property type="component" value="Unassembled WGS sequence"/>
</dbReference>
<evidence type="ECO:0000313" key="18">
    <source>
        <dbReference type="Proteomes" id="UP000321155"/>
    </source>
</evidence>
<dbReference type="FunFam" id="1.10.340.30:FF:000003">
    <property type="entry name" value="A/G-specific adenine glycosylase"/>
    <property type="match status" value="1"/>
</dbReference>
<evidence type="ECO:0000259" key="14">
    <source>
        <dbReference type="SMART" id="SM00478"/>
    </source>
</evidence>
<evidence type="ECO:0000256" key="9">
    <source>
        <dbReference type="ARBA" id="ARBA00022801"/>
    </source>
</evidence>
<gene>
    <name evidence="15" type="ORF">AS188_06105</name>
    <name evidence="16" type="ORF">KFL01_19030</name>
</gene>
<dbReference type="PROSITE" id="PS01155">
    <property type="entry name" value="ENDONUCLEASE_III_2"/>
    <property type="match status" value="1"/>
</dbReference>
<evidence type="ECO:0000313" key="16">
    <source>
        <dbReference type="EMBL" id="GEO92597.1"/>
    </source>
</evidence>
<proteinExistence type="inferred from homology"/>
<keyword evidence="11" id="KW-0411">Iron-sulfur</keyword>
<dbReference type="PANTHER" id="PTHR42944">
    <property type="entry name" value="ADENINE DNA GLYCOSYLASE"/>
    <property type="match status" value="1"/>
</dbReference>
<evidence type="ECO:0000256" key="1">
    <source>
        <dbReference type="ARBA" id="ARBA00000843"/>
    </source>
</evidence>
<dbReference type="GO" id="GO:0000701">
    <property type="term" value="F:purine-specific mismatch base pair DNA N-glycosylase activity"/>
    <property type="evidence" value="ECO:0007669"/>
    <property type="project" value="UniProtKB-EC"/>
</dbReference>
<evidence type="ECO:0000256" key="8">
    <source>
        <dbReference type="ARBA" id="ARBA00022763"/>
    </source>
</evidence>
<dbReference type="EMBL" id="CP013254">
    <property type="protein sequence ID" value="ALU39395.1"/>
    <property type="molecule type" value="Genomic_DNA"/>
</dbReference>
<keyword evidence="18" id="KW-1185">Reference proteome</keyword>
<dbReference type="InterPro" id="IPR000445">
    <property type="entry name" value="HhH_motif"/>
</dbReference>
<feature type="domain" description="HhH-GPD" evidence="14">
    <location>
        <begin position="53"/>
        <end position="205"/>
    </location>
</feature>
<dbReference type="RefSeq" id="WP_058858105.1">
    <property type="nucleotide sequence ID" value="NZ_BJZR01000051.1"/>
</dbReference>
<dbReference type="CDD" id="cd00056">
    <property type="entry name" value="ENDO3c"/>
    <property type="match status" value="1"/>
</dbReference>
<comment type="catalytic activity">
    <reaction evidence="1">
        <text>Hydrolyzes free adenine bases from 7,8-dihydro-8-oxoguanine:adenine mismatched double-stranded DNA, leaving an apurinic site.</text>
        <dbReference type="EC" id="3.2.2.31"/>
    </reaction>
</comment>
<dbReference type="InterPro" id="IPR023170">
    <property type="entry name" value="HhH_base_excis_C"/>
</dbReference>
<keyword evidence="12" id="KW-0234">DNA repair</keyword>
<dbReference type="SUPFAM" id="SSF48150">
    <property type="entry name" value="DNA-glycosylase"/>
    <property type="match status" value="1"/>
</dbReference>
<dbReference type="SMART" id="SM00478">
    <property type="entry name" value="ENDO3c"/>
    <property type="match status" value="1"/>
</dbReference>
<dbReference type="KEGG" id="kfv:AS188_06105"/>
<evidence type="ECO:0000256" key="10">
    <source>
        <dbReference type="ARBA" id="ARBA00023004"/>
    </source>
</evidence>
<evidence type="ECO:0000256" key="6">
    <source>
        <dbReference type="ARBA" id="ARBA00022485"/>
    </source>
</evidence>
<evidence type="ECO:0000256" key="7">
    <source>
        <dbReference type="ARBA" id="ARBA00022723"/>
    </source>
</evidence>
<dbReference type="GO" id="GO:0006284">
    <property type="term" value="P:base-excision repair"/>
    <property type="evidence" value="ECO:0007669"/>
    <property type="project" value="InterPro"/>
</dbReference>
<keyword evidence="13" id="KW-0326">Glycosidase</keyword>
<dbReference type="OrthoDB" id="9802365at2"/>
<evidence type="ECO:0000256" key="5">
    <source>
        <dbReference type="ARBA" id="ARBA00022023"/>
    </source>
</evidence>
<dbReference type="Gene3D" id="1.10.1670.10">
    <property type="entry name" value="Helix-hairpin-Helix base-excision DNA repair enzymes (C-terminal)"/>
    <property type="match status" value="1"/>
</dbReference>
<dbReference type="SMART" id="SM00525">
    <property type="entry name" value="FES"/>
    <property type="match status" value="1"/>
</dbReference>
<organism evidence="15 17">
    <name type="scientific">Kocuria flava</name>
    <dbReference type="NCBI Taxonomy" id="446860"/>
    <lineage>
        <taxon>Bacteria</taxon>
        <taxon>Bacillati</taxon>
        <taxon>Actinomycetota</taxon>
        <taxon>Actinomycetes</taxon>
        <taxon>Micrococcales</taxon>
        <taxon>Micrococcaceae</taxon>
        <taxon>Kocuria</taxon>
    </lineage>
</organism>
<dbReference type="Gene3D" id="1.10.340.30">
    <property type="entry name" value="Hypothetical protein, domain 2"/>
    <property type="match status" value="1"/>
</dbReference>
<evidence type="ECO:0000256" key="12">
    <source>
        <dbReference type="ARBA" id="ARBA00023204"/>
    </source>
</evidence>
<dbReference type="AlphaFoldDB" id="A0A0U3GJ79"/>
<dbReference type="GO" id="GO:0035485">
    <property type="term" value="F:adenine/guanine mispair binding"/>
    <property type="evidence" value="ECO:0007669"/>
    <property type="project" value="TreeGrafter"/>
</dbReference>
<keyword evidence="8" id="KW-0227">DNA damage</keyword>
<dbReference type="InterPro" id="IPR003651">
    <property type="entry name" value="Endonuclease3_FeS-loop_motif"/>
</dbReference>
<dbReference type="STRING" id="446860.AS188_06105"/>
<evidence type="ECO:0000256" key="13">
    <source>
        <dbReference type="ARBA" id="ARBA00023295"/>
    </source>
</evidence>
<dbReference type="GO" id="GO:0051539">
    <property type="term" value="F:4 iron, 4 sulfur cluster binding"/>
    <property type="evidence" value="ECO:0007669"/>
    <property type="project" value="UniProtKB-KW"/>
</dbReference>
<evidence type="ECO:0000313" key="17">
    <source>
        <dbReference type="Proteomes" id="UP000057181"/>
    </source>
</evidence>
<protein>
    <recommendedName>
        <fullName evidence="5">Adenine DNA glycosylase</fullName>
        <ecNumber evidence="4">3.2.2.31</ecNumber>
    </recommendedName>
</protein>
<keyword evidence="6" id="KW-0004">4Fe-4S</keyword>
<comment type="cofactor">
    <cofactor evidence="2">
        <name>[4Fe-4S] cluster</name>
        <dbReference type="ChEBI" id="CHEBI:49883"/>
    </cofactor>
</comment>